<sequence length="93" mass="10478">MPHLSTRTENHIPVKLTNVCRVHLQIGPLFQENVCYLGILVPVNKTERKEKHWSQRAPVVNVRFPPTLKKKKKKTADSVGGGSHGKGCSRKKN</sequence>
<name>A0A3B4EW23_9CICH</name>
<protein>
    <submittedName>
        <fullName evidence="2">Uncharacterized protein</fullName>
    </submittedName>
</protein>
<evidence type="ECO:0000256" key="1">
    <source>
        <dbReference type="SAM" id="MobiDB-lite"/>
    </source>
</evidence>
<reference evidence="2" key="1">
    <citation type="submission" date="2023-09" db="UniProtKB">
        <authorList>
            <consortium name="Ensembl"/>
        </authorList>
    </citation>
    <scope>IDENTIFICATION</scope>
</reference>
<organism evidence="2">
    <name type="scientific">Pundamilia nyererei</name>
    <dbReference type="NCBI Taxonomy" id="303518"/>
    <lineage>
        <taxon>Eukaryota</taxon>
        <taxon>Metazoa</taxon>
        <taxon>Chordata</taxon>
        <taxon>Craniata</taxon>
        <taxon>Vertebrata</taxon>
        <taxon>Euteleostomi</taxon>
        <taxon>Actinopterygii</taxon>
        <taxon>Neopterygii</taxon>
        <taxon>Teleostei</taxon>
        <taxon>Neoteleostei</taxon>
        <taxon>Acanthomorphata</taxon>
        <taxon>Ovalentaria</taxon>
        <taxon>Cichlomorphae</taxon>
        <taxon>Cichliformes</taxon>
        <taxon>Cichlidae</taxon>
        <taxon>African cichlids</taxon>
        <taxon>Pseudocrenilabrinae</taxon>
        <taxon>Haplochromini</taxon>
        <taxon>Pundamilia</taxon>
    </lineage>
</organism>
<dbReference type="AlphaFoldDB" id="A0A3B4EW23"/>
<dbReference type="GeneTree" id="ENSGT00940000179695"/>
<dbReference type="Ensembl" id="ENSPNYT00000002410.1">
    <property type="protein sequence ID" value="ENSPNYP00000002350.1"/>
    <property type="gene ID" value="ENSPNYG00000001847.1"/>
</dbReference>
<feature type="region of interest" description="Disordered" evidence="1">
    <location>
        <begin position="64"/>
        <end position="93"/>
    </location>
</feature>
<evidence type="ECO:0000313" key="2">
    <source>
        <dbReference type="Ensembl" id="ENSPNYP00000002350.1"/>
    </source>
</evidence>
<accession>A0A3B4EW23</accession>
<proteinExistence type="predicted"/>